<dbReference type="EMBL" id="BAABAQ010000007">
    <property type="protein sequence ID" value="GAA4195538.1"/>
    <property type="molecule type" value="Genomic_DNA"/>
</dbReference>
<protein>
    <submittedName>
        <fullName evidence="1">Uncharacterized protein</fullName>
    </submittedName>
</protein>
<comment type="caution">
    <text evidence="1">The sequence shown here is derived from an EMBL/GenBank/DDBJ whole genome shotgun (WGS) entry which is preliminary data.</text>
</comment>
<evidence type="ECO:0000313" key="1">
    <source>
        <dbReference type="EMBL" id="GAA4195538.1"/>
    </source>
</evidence>
<keyword evidence="2" id="KW-1185">Reference proteome</keyword>
<accession>A0ABP8B164</accession>
<organism evidence="1 2">
    <name type="scientific">Streptosporangium oxazolinicum</name>
    <dbReference type="NCBI Taxonomy" id="909287"/>
    <lineage>
        <taxon>Bacteria</taxon>
        <taxon>Bacillati</taxon>
        <taxon>Actinomycetota</taxon>
        <taxon>Actinomycetes</taxon>
        <taxon>Streptosporangiales</taxon>
        <taxon>Streptosporangiaceae</taxon>
        <taxon>Streptosporangium</taxon>
    </lineage>
</organism>
<evidence type="ECO:0000313" key="2">
    <source>
        <dbReference type="Proteomes" id="UP001501251"/>
    </source>
</evidence>
<reference evidence="2" key="1">
    <citation type="journal article" date="2019" name="Int. J. Syst. Evol. Microbiol.">
        <title>The Global Catalogue of Microorganisms (GCM) 10K type strain sequencing project: providing services to taxonomists for standard genome sequencing and annotation.</title>
        <authorList>
            <consortium name="The Broad Institute Genomics Platform"/>
            <consortium name="The Broad Institute Genome Sequencing Center for Infectious Disease"/>
            <person name="Wu L."/>
            <person name="Ma J."/>
        </authorList>
    </citation>
    <scope>NUCLEOTIDE SEQUENCE [LARGE SCALE GENOMIC DNA]</scope>
    <source>
        <strain evidence="2">JCM 17388</strain>
    </source>
</reference>
<gene>
    <name evidence="1" type="ORF">GCM10022252_41530</name>
</gene>
<dbReference type="Proteomes" id="UP001501251">
    <property type="component" value="Unassembled WGS sequence"/>
</dbReference>
<sequence length="58" mass="6352">MDGWKPSREDYGEGVSRFVKSVDGRESGFSAWVVEDGRYGDEYHVDVTSSTTGGGGWC</sequence>
<proteinExistence type="predicted"/>
<name>A0ABP8B164_9ACTN</name>